<name>A0A081CE50_PSEA2</name>
<evidence type="ECO:0000313" key="2">
    <source>
        <dbReference type="EMBL" id="GAK64946.1"/>
    </source>
</evidence>
<reference evidence="3" key="1">
    <citation type="journal article" date="2014" name="Genome Announc.">
        <title>Draft Genome Sequence of the Yeast Pseudozyma antarctica Type Strain JCM10317, a Producer of the Glycolipid Biosurfactants, Mannosylerythritol Lipids.</title>
        <authorList>
            <person name="Saika A."/>
            <person name="Koike H."/>
            <person name="Hori T."/>
            <person name="Fukuoka T."/>
            <person name="Sato S."/>
            <person name="Habe H."/>
            <person name="Kitamoto D."/>
            <person name="Morita T."/>
        </authorList>
    </citation>
    <scope>NUCLEOTIDE SEQUENCE [LARGE SCALE GENOMIC DNA]</scope>
    <source>
        <strain evidence="3">JCM 10317</strain>
    </source>
</reference>
<proteinExistence type="predicted"/>
<accession>A0A081CE50</accession>
<dbReference type="GeneID" id="26304094"/>
<feature type="transmembrane region" description="Helical" evidence="1">
    <location>
        <begin position="381"/>
        <end position="400"/>
    </location>
</feature>
<dbReference type="InterPro" id="IPR019410">
    <property type="entry name" value="Methyltransf_16"/>
</dbReference>
<dbReference type="InterPro" id="IPR029063">
    <property type="entry name" value="SAM-dependent_MTases_sf"/>
</dbReference>
<feature type="transmembrane region" description="Helical" evidence="1">
    <location>
        <begin position="412"/>
        <end position="431"/>
    </location>
</feature>
<dbReference type="PANTHER" id="PTHR14614">
    <property type="entry name" value="HEPATOCELLULAR CARCINOMA-ASSOCIATED ANTIGEN"/>
    <property type="match status" value="1"/>
</dbReference>
<evidence type="ECO:0000313" key="3">
    <source>
        <dbReference type="Proteomes" id="UP000053758"/>
    </source>
</evidence>
<dbReference type="AlphaFoldDB" id="A0A081CE50"/>
<dbReference type="GO" id="GO:0005737">
    <property type="term" value="C:cytoplasm"/>
    <property type="evidence" value="ECO:0007669"/>
    <property type="project" value="TreeGrafter"/>
</dbReference>
<keyword evidence="1" id="KW-0812">Transmembrane</keyword>
<dbReference type="SUPFAM" id="SSF53335">
    <property type="entry name" value="S-adenosyl-L-methionine-dependent methyltransferases"/>
    <property type="match status" value="1"/>
</dbReference>
<gene>
    <name evidence="2" type="ORF">PAN0_007d3162</name>
</gene>
<dbReference type="GO" id="GO:0008757">
    <property type="term" value="F:S-adenosylmethionine-dependent methyltransferase activity"/>
    <property type="evidence" value="ECO:0007669"/>
    <property type="project" value="UniProtKB-ARBA"/>
</dbReference>
<dbReference type="HOGENOM" id="CLU_449925_0_0_1"/>
<dbReference type="EMBL" id="DF830074">
    <property type="protein sequence ID" value="GAK64946.1"/>
    <property type="molecule type" value="Genomic_DNA"/>
</dbReference>
<evidence type="ECO:0000256" key="1">
    <source>
        <dbReference type="SAM" id="Phobius"/>
    </source>
</evidence>
<dbReference type="Proteomes" id="UP000053758">
    <property type="component" value="Unassembled WGS sequence"/>
</dbReference>
<sequence>MAASTAAAYIPPSFGQPGVSISYRPKRLTSAPSDHASLPTSPVVTVAVPPASIHHIFAHRQWRAGMLMSDALVSSAFRIEARNVLELGAGTGLPSITAAQLHTAKLVVASDYDEPTLMRELKHNVAANMAASPPDVRRKIKVAGHIWGKNTDDLLDCLAASEKFDSVLLADCLWDPLSHADLLKTVVAVLARTPDARVNVIAGLHTGREKVTSFIRRAARAGLVLADVEAPQAWPALSEDAETEEDPDASRPGNEALALARERILELKVCGNTPIQHGEAEAEARIDDEPRLTGERRPFRIEGYGETTEGDRAFLMRSCVGAMRCGLRPHLATPPRLARGFTTTQRVFAPTNAVTAKVLGDTRVLATYEGPLSATFRRLKLFSLGSLALASVLTPVLLLAPGEISMAGRVGLCITALATSGVSTALIAWIGTPYVGTMRLLATPQHQHVMELNTLDWRLRKQTTLVYEPAFLRPTSRPFAAWELTNSAPAPRDVPATETTTKVAETIDDKTGTSKGTWAVTYAPAADDGGASAKVVVKGKPTRYFNVHEELLGQDWQVLG</sequence>
<protein>
    <submittedName>
        <fullName evidence="2">Uncharacterized protein</fullName>
    </submittedName>
</protein>
<keyword evidence="3" id="KW-1185">Reference proteome</keyword>
<keyword evidence="1" id="KW-0472">Membrane</keyword>
<dbReference type="RefSeq" id="XP_014656733.1">
    <property type="nucleotide sequence ID" value="XM_014801247.1"/>
</dbReference>
<keyword evidence="1" id="KW-1133">Transmembrane helix</keyword>
<dbReference type="PANTHER" id="PTHR14614:SF104">
    <property type="entry name" value="N-METHYLTRANSFERASE, PUTATIVE (AFU_ORTHOLOGUE AFUA_1G17750)-RELATED"/>
    <property type="match status" value="1"/>
</dbReference>
<dbReference type="Gene3D" id="3.40.50.150">
    <property type="entry name" value="Vaccinia Virus protein VP39"/>
    <property type="match status" value="1"/>
</dbReference>
<organism evidence="2 3">
    <name type="scientific">Pseudozyma antarctica</name>
    <name type="common">Yeast</name>
    <name type="synonym">Candida antarctica</name>
    <dbReference type="NCBI Taxonomy" id="84753"/>
    <lineage>
        <taxon>Eukaryota</taxon>
        <taxon>Fungi</taxon>
        <taxon>Dikarya</taxon>
        <taxon>Basidiomycota</taxon>
        <taxon>Ustilaginomycotina</taxon>
        <taxon>Ustilaginomycetes</taxon>
        <taxon>Ustilaginales</taxon>
        <taxon>Ustilaginaceae</taxon>
        <taxon>Moesziomyces</taxon>
    </lineage>
</organism>
<dbReference type="Pfam" id="PF10294">
    <property type="entry name" value="Methyltransf_16"/>
    <property type="match status" value="1"/>
</dbReference>